<dbReference type="PANTHER" id="PTHR21164">
    <property type="entry name" value="CHORISMATE MUTASE"/>
    <property type="match status" value="1"/>
</dbReference>
<keyword evidence="2 3" id="KW-0057">Aromatic amino acid biosynthesis</keyword>
<dbReference type="PANTHER" id="PTHR21164:SF0">
    <property type="entry name" value="CHORISMATE MUTASE AROH"/>
    <property type="match status" value="1"/>
</dbReference>
<dbReference type="GO" id="GO:0009073">
    <property type="term" value="P:aromatic amino acid family biosynthetic process"/>
    <property type="evidence" value="ECO:0007669"/>
    <property type="project" value="UniProtKB-UniRule"/>
</dbReference>
<evidence type="ECO:0000256" key="3">
    <source>
        <dbReference type="PROSITE-ProRule" id="PRU00514"/>
    </source>
</evidence>
<dbReference type="Gene3D" id="3.30.1330.40">
    <property type="entry name" value="RutC-like"/>
    <property type="match status" value="1"/>
</dbReference>
<dbReference type="PIRSF" id="PIRSF005965">
    <property type="entry name" value="Chor_mut_AroH"/>
    <property type="match status" value="1"/>
</dbReference>
<evidence type="ECO:0000256" key="2">
    <source>
        <dbReference type="PIRSR" id="PIRSR005965-1"/>
    </source>
</evidence>
<dbReference type="PROSITE" id="PS51167">
    <property type="entry name" value="CHORISMATE_MUT_1"/>
    <property type="match status" value="1"/>
</dbReference>
<evidence type="ECO:0000313" key="4">
    <source>
        <dbReference type="EMBL" id="APB32571.1"/>
    </source>
</evidence>
<dbReference type="UniPathway" id="UPA00120">
    <property type="reaction ID" value="UER00203"/>
</dbReference>
<dbReference type="GO" id="GO:0008652">
    <property type="term" value="P:amino acid biosynthetic process"/>
    <property type="evidence" value="ECO:0007669"/>
    <property type="project" value="UniProtKB-UniRule"/>
</dbReference>
<evidence type="ECO:0000313" key="5">
    <source>
        <dbReference type="Proteomes" id="UP000180235"/>
    </source>
</evidence>
<feature type="binding site" evidence="2">
    <location>
        <position position="111"/>
    </location>
    <ligand>
        <name>prephenate</name>
        <dbReference type="ChEBI" id="CHEBI:29934"/>
    </ligand>
</feature>
<accession>A0A1J0A9G8</accession>
<dbReference type="SUPFAM" id="SSF55298">
    <property type="entry name" value="YjgF-like"/>
    <property type="match status" value="1"/>
</dbReference>
<dbReference type="GO" id="GO:0004106">
    <property type="term" value="F:chorismate mutase activity"/>
    <property type="evidence" value="ECO:0007669"/>
    <property type="project" value="UniProtKB-UniRule"/>
</dbReference>
<sequence>MESAWTWRALRGATTAEANTVAAIREVVLELLTTLEQENHLDPRQLLSVTFSITSDLDAIYPATIARERPRWDEVAMLDVQHMYVAHGLPRCIRLLAHAHLPPAQRLIHPYLRGAKQLRPDWSFRR</sequence>
<reference evidence="4 5" key="1">
    <citation type="submission" date="2016-10" db="EMBL/GenBank/DDBJ databases">
        <title>Description of Gloeomargarita lithophora gen. nov., sp. nov., a thylakoid-bearing basal-branching cyanobacterium with intracellular carbonates, and proposal for Gloeomargaritales ord. nov.</title>
        <authorList>
            <person name="Moreira D."/>
            <person name="Tavera R."/>
            <person name="Benzerara K."/>
            <person name="Skouri-Panet F."/>
            <person name="Couradeau E."/>
            <person name="Gerard E."/>
            <person name="Loussert C."/>
            <person name="Novelo E."/>
            <person name="Zivanovic Y."/>
            <person name="Lopez-Garcia P."/>
        </authorList>
    </citation>
    <scope>NUCLEOTIDE SEQUENCE [LARGE SCALE GENOMIC DNA]</scope>
    <source>
        <strain evidence="4 5">D10</strain>
    </source>
</reference>
<dbReference type="CDD" id="cd02185">
    <property type="entry name" value="AroH"/>
    <property type="match status" value="1"/>
</dbReference>
<evidence type="ECO:0000256" key="1">
    <source>
        <dbReference type="NCBIfam" id="TIGR01796"/>
    </source>
</evidence>
<dbReference type="KEGG" id="glt:GlitD10_0270"/>
<organism evidence="4 5">
    <name type="scientific">Gloeomargarita lithophora Alchichica-D10</name>
    <dbReference type="NCBI Taxonomy" id="1188229"/>
    <lineage>
        <taxon>Bacteria</taxon>
        <taxon>Bacillati</taxon>
        <taxon>Cyanobacteriota</taxon>
        <taxon>Cyanophyceae</taxon>
        <taxon>Gloeomargaritales</taxon>
        <taxon>Gloeomargaritaceae</taxon>
        <taxon>Gloeomargarita</taxon>
    </lineage>
</organism>
<keyword evidence="3 4" id="KW-0413">Isomerase</keyword>
<gene>
    <name evidence="4" type="primary">aroH</name>
    <name evidence="4" type="ORF">GlitD10_0270</name>
</gene>
<keyword evidence="2 3" id="KW-0028">Amino-acid biosynthesis</keyword>
<name>A0A1J0A9G8_9CYAN</name>
<dbReference type="EMBL" id="CP017675">
    <property type="protein sequence ID" value="APB32571.1"/>
    <property type="molecule type" value="Genomic_DNA"/>
</dbReference>
<protein>
    <recommendedName>
        <fullName evidence="1 3">chorismate mutase</fullName>
        <ecNumber evidence="1 3">5.4.99.5</ecNumber>
    </recommendedName>
</protein>
<dbReference type="InterPro" id="IPR035959">
    <property type="entry name" value="RutC-like_sf"/>
</dbReference>
<keyword evidence="5" id="KW-1185">Reference proteome</keyword>
<feature type="binding site" evidence="2">
    <location>
        <position position="94"/>
    </location>
    <ligand>
        <name>prephenate</name>
        <dbReference type="ChEBI" id="CHEBI:29934"/>
    </ligand>
</feature>
<dbReference type="GO" id="GO:0046417">
    <property type="term" value="P:chorismate metabolic process"/>
    <property type="evidence" value="ECO:0007669"/>
    <property type="project" value="TreeGrafter"/>
</dbReference>
<dbReference type="Proteomes" id="UP000180235">
    <property type="component" value="Chromosome"/>
</dbReference>
<dbReference type="EC" id="5.4.99.5" evidence="1 3"/>
<dbReference type="AlphaFoldDB" id="A0A1J0A9G8"/>
<dbReference type="InterPro" id="IPR008243">
    <property type="entry name" value="Chorismate_mutase_AroH"/>
</dbReference>
<dbReference type="RefSeq" id="WP_071453295.1">
    <property type="nucleotide sequence ID" value="NZ_CP017675.1"/>
</dbReference>
<proteinExistence type="predicted"/>
<dbReference type="Pfam" id="PF07736">
    <property type="entry name" value="CM_1"/>
    <property type="match status" value="1"/>
</dbReference>
<dbReference type="OrthoDB" id="9802232at2"/>
<feature type="binding site" evidence="2">
    <location>
        <position position="11"/>
    </location>
    <ligand>
        <name>prephenate</name>
        <dbReference type="ChEBI" id="CHEBI:29934"/>
    </ligand>
</feature>
<dbReference type="STRING" id="1188229.GlitD10_0270"/>
<comment type="catalytic activity">
    <reaction evidence="3">
        <text>chorismate = prephenate</text>
        <dbReference type="Rhea" id="RHEA:13897"/>
        <dbReference type="ChEBI" id="CHEBI:29748"/>
        <dbReference type="ChEBI" id="CHEBI:29934"/>
        <dbReference type="EC" id="5.4.99.5"/>
    </reaction>
</comment>
<dbReference type="NCBIfam" id="TIGR01796">
    <property type="entry name" value="CM_mono_aroH"/>
    <property type="match status" value="1"/>
</dbReference>